<dbReference type="Proteomes" id="UP000046393">
    <property type="component" value="Unplaced"/>
</dbReference>
<keyword evidence="1" id="KW-1185">Reference proteome</keyword>
<organism evidence="1 2">
    <name type="scientific">Syphacia muris</name>
    <dbReference type="NCBI Taxonomy" id="451379"/>
    <lineage>
        <taxon>Eukaryota</taxon>
        <taxon>Metazoa</taxon>
        <taxon>Ecdysozoa</taxon>
        <taxon>Nematoda</taxon>
        <taxon>Chromadorea</taxon>
        <taxon>Rhabditida</taxon>
        <taxon>Spirurina</taxon>
        <taxon>Oxyuridomorpha</taxon>
        <taxon>Oxyuroidea</taxon>
        <taxon>Oxyuridae</taxon>
        <taxon>Syphacia</taxon>
    </lineage>
</organism>
<accession>A0A0N5ANP8</accession>
<name>A0A0N5ANP8_9BILA</name>
<reference evidence="2" key="1">
    <citation type="submission" date="2017-02" db="UniProtKB">
        <authorList>
            <consortium name="WormBaseParasite"/>
        </authorList>
    </citation>
    <scope>IDENTIFICATION</scope>
</reference>
<protein>
    <submittedName>
        <fullName evidence="2">Uncharacterized protein</fullName>
    </submittedName>
</protein>
<sequence length="80" mass="8811">MDQANAVSAEVNGESEECCSDSVQASRASSSPFCVIVDLLFPAGNVWRITGSAVRFGLDFARCFMYMYLVLAKKYMRSVL</sequence>
<evidence type="ECO:0000313" key="2">
    <source>
        <dbReference type="WBParaSite" id="SMUV_0000624201-mRNA-1"/>
    </source>
</evidence>
<dbReference type="WBParaSite" id="SMUV_0000624201-mRNA-1">
    <property type="protein sequence ID" value="SMUV_0000624201-mRNA-1"/>
    <property type="gene ID" value="SMUV_0000624201"/>
</dbReference>
<dbReference type="AlphaFoldDB" id="A0A0N5ANP8"/>
<proteinExistence type="predicted"/>
<evidence type="ECO:0000313" key="1">
    <source>
        <dbReference type="Proteomes" id="UP000046393"/>
    </source>
</evidence>